<organism evidence="1 2">
    <name type="scientific">Hankyongella ginsenosidimutans</name>
    <dbReference type="NCBI Taxonomy" id="1763828"/>
    <lineage>
        <taxon>Bacteria</taxon>
        <taxon>Pseudomonadati</taxon>
        <taxon>Pseudomonadota</taxon>
        <taxon>Alphaproteobacteria</taxon>
        <taxon>Sphingomonadales</taxon>
        <taxon>Sphingomonadaceae</taxon>
        <taxon>Hankyongella</taxon>
    </lineage>
</organism>
<dbReference type="InterPro" id="IPR019056">
    <property type="entry name" value="Phage_TAC_6"/>
</dbReference>
<proteinExistence type="predicted"/>
<protein>
    <submittedName>
        <fullName evidence="1">Phage tail assembly chaperone</fullName>
    </submittedName>
</protein>
<gene>
    <name evidence="1" type="ORF">E6W36_04200</name>
</gene>
<dbReference type="KEGG" id="hgn:E6W36_04200"/>
<dbReference type="EMBL" id="CP039704">
    <property type="protein sequence ID" value="QCI80504.1"/>
    <property type="molecule type" value="Genomic_DNA"/>
</dbReference>
<name>A0A4D7C455_9SPHN</name>
<evidence type="ECO:0000313" key="2">
    <source>
        <dbReference type="Proteomes" id="UP000298714"/>
    </source>
</evidence>
<dbReference type="Proteomes" id="UP000298714">
    <property type="component" value="Chromosome"/>
</dbReference>
<sequence>MLATGPMGWPPARFWRATPLDLALALQGLTPRSPAPLTRTALATLMERFPDR</sequence>
<accession>A0A4D7C455</accession>
<reference evidence="2" key="1">
    <citation type="submission" date="2019-04" db="EMBL/GenBank/DDBJ databases">
        <title>Complete genome sequence of Sphingomonas sp. W1-2-3.</title>
        <authorList>
            <person name="Im W.T."/>
        </authorList>
    </citation>
    <scope>NUCLEOTIDE SEQUENCE [LARGE SCALE GENOMIC DNA]</scope>
    <source>
        <strain evidence="2">W1-2-3</strain>
    </source>
</reference>
<evidence type="ECO:0000313" key="1">
    <source>
        <dbReference type="EMBL" id="QCI80504.1"/>
    </source>
</evidence>
<dbReference type="Pfam" id="PF09550">
    <property type="entry name" value="Phage_TAC_6"/>
    <property type="match status" value="1"/>
</dbReference>
<dbReference type="AlphaFoldDB" id="A0A4D7C455"/>
<keyword evidence="2" id="KW-1185">Reference proteome</keyword>